<dbReference type="EMBL" id="JACIEH010000001">
    <property type="protein sequence ID" value="MBB4098021.1"/>
    <property type="molecule type" value="Genomic_DNA"/>
</dbReference>
<feature type="chain" id="PRO_5030708493" description="VCBS repeat-containing protein" evidence="2">
    <location>
        <begin position="18"/>
        <end position="212"/>
    </location>
</feature>
<gene>
    <name evidence="3" type="ORF">GGR46_001554</name>
</gene>
<organism evidence="3 4">
    <name type="scientific">Sphingomonas kyeonggiensis</name>
    <dbReference type="NCBI Taxonomy" id="1268553"/>
    <lineage>
        <taxon>Bacteria</taxon>
        <taxon>Pseudomonadati</taxon>
        <taxon>Pseudomonadota</taxon>
        <taxon>Alphaproteobacteria</taxon>
        <taxon>Sphingomonadales</taxon>
        <taxon>Sphingomonadaceae</taxon>
        <taxon>Sphingomonas</taxon>
    </lineage>
</organism>
<keyword evidence="4" id="KW-1185">Reference proteome</keyword>
<evidence type="ECO:0008006" key="5">
    <source>
        <dbReference type="Google" id="ProtNLM"/>
    </source>
</evidence>
<comment type="caution">
    <text evidence="3">The sequence shown here is derived from an EMBL/GenBank/DDBJ whole genome shotgun (WGS) entry which is preliminary data.</text>
</comment>
<evidence type="ECO:0000313" key="4">
    <source>
        <dbReference type="Proteomes" id="UP000557392"/>
    </source>
</evidence>
<evidence type="ECO:0000256" key="1">
    <source>
        <dbReference type="SAM" id="MobiDB-lite"/>
    </source>
</evidence>
<keyword evidence="2" id="KW-0732">Signal</keyword>
<dbReference type="AlphaFoldDB" id="A0A7W6JR48"/>
<feature type="region of interest" description="Disordered" evidence="1">
    <location>
        <begin position="190"/>
        <end position="212"/>
    </location>
</feature>
<name>A0A7W6JR48_9SPHN</name>
<proteinExistence type="predicted"/>
<accession>A0A7W6JR48</accession>
<evidence type="ECO:0000313" key="3">
    <source>
        <dbReference type="EMBL" id="MBB4098021.1"/>
    </source>
</evidence>
<dbReference type="Proteomes" id="UP000557392">
    <property type="component" value="Unassembled WGS sequence"/>
</dbReference>
<protein>
    <recommendedName>
        <fullName evidence="5">VCBS repeat-containing protein</fullName>
    </recommendedName>
</protein>
<feature type="signal peptide" evidence="2">
    <location>
        <begin position="1"/>
        <end position="17"/>
    </location>
</feature>
<reference evidence="3 4" key="1">
    <citation type="submission" date="2020-08" db="EMBL/GenBank/DDBJ databases">
        <title>Genomic Encyclopedia of Type Strains, Phase IV (KMG-IV): sequencing the most valuable type-strain genomes for metagenomic binning, comparative biology and taxonomic classification.</title>
        <authorList>
            <person name="Goeker M."/>
        </authorList>
    </citation>
    <scope>NUCLEOTIDE SEQUENCE [LARGE SCALE GENOMIC DNA]</scope>
    <source>
        <strain evidence="3 4">DSM 101806</strain>
    </source>
</reference>
<sequence>MRIWAIAALLIASPAIAQHASPISDDSIKAWLEKGEEVESRTDGDLNGDGEADTVLIGRGEETRTVKAMLLTKGEFDIDLAPVGLLKLDSYPLGAADVSIAKGVLKITDLVGGTTAVNTVYRYRLVPGRKPRMRLIGLDATLYSRTYAHDGLEISWNLLTGDYITREMKLNKSGKGDAAYDRIIEKKSKKPSKPLFMEDTPDPDELLGWGGG</sequence>
<dbReference type="RefSeq" id="WP_183996132.1">
    <property type="nucleotide sequence ID" value="NZ_JACIEH010000001.1"/>
</dbReference>
<evidence type="ECO:0000256" key="2">
    <source>
        <dbReference type="SAM" id="SignalP"/>
    </source>
</evidence>